<dbReference type="AlphaFoldDB" id="A0A1W1C1A7"/>
<dbReference type="EMBL" id="FPHM01000057">
    <property type="protein sequence ID" value="SFV59497.1"/>
    <property type="molecule type" value="Genomic_DNA"/>
</dbReference>
<gene>
    <name evidence="1" type="ORF">MNB_SV-13-14</name>
</gene>
<sequence>MVKIICEGVADVKNIKKLLNFLEIKFKDEYFLSTGGKSFLLDKTLDEYEILLTKVTNGFIEKILFILDADDFENDQALCGIENTTNKIKILQKDLEIEAISDYYITCDPKTQKGYFESLLLSTVDNKVKKCYEDFRECSKFNSKAVDKNILTELHNLTKPDKPYAFEHPNFKELKTKLKNLFKEKK</sequence>
<evidence type="ECO:0000313" key="1">
    <source>
        <dbReference type="EMBL" id="SFV59497.1"/>
    </source>
</evidence>
<name>A0A1W1C1A7_9ZZZZ</name>
<protein>
    <recommendedName>
        <fullName evidence="2">DUF4276 family protein</fullName>
    </recommendedName>
</protein>
<organism evidence="1">
    <name type="scientific">hydrothermal vent metagenome</name>
    <dbReference type="NCBI Taxonomy" id="652676"/>
    <lineage>
        <taxon>unclassified sequences</taxon>
        <taxon>metagenomes</taxon>
        <taxon>ecological metagenomes</taxon>
    </lineage>
</organism>
<evidence type="ECO:0008006" key="2">
    <source>
        <dbReference type="Google" id="ProtNLM"/>
    </source>
</evidence>
<proteinExistence type="predicted"/>
<accession>A0A1W1C1A7</accession>
<reference evidence="1" key="1">
    <citation type="submission" date="2016-10" db="EMBL/GenBank/DDBJ databases">
        <authorList>
            <person name="de Groot N.N."/>
        </authorList>
    </citation>
    <scope>NUCLEOTIDE SEQUENCE</scope>
</reference>